<proteinExistence type="predicted"/>
<evidence type="ECO:0000313" key="1">
    <source>
        <dbReference type="EMBL" id="BAN26051.1"/>
    </source>
</evidence>
<dbReference type="EMBL" id="AP013059">
    <property type="protein sequence ID" value="BAN26051.1"/>
    <property type="molecule type" value="Genomic_DNA"/>
</dbReference>
<dbReference type="PATRIC" id="fig|758793.3.peg.4297"/>
<dbReference type="AlphaFoldDB" id="R4X1C0"/>
<keyword evidence="2" id="KW-1185">Reference proteome</keyword>
<sequence length="38" mass="4476">MKSWTERVWKAAMFSRPFFMCVALTLVARPPFQRLASD</sequence>
<protein>
    <submittedName>
        <fullName evidence="1">Uncharacterized protein</fullName>
    </submittedName>
</protein>
<accession>R4X1C0</accession>
<evidence type="ECO:0000313" key="2">
    <source>
        <dbReference type="Proteomes" id="UP000013966"/>
    </source>
</evidence>
<organism evidence="1 2">
    <name type="scientific">Caballeronia insecticola</name>
    <dbReference type="NCBI Taxonomy" id="758793"/>
    <lineage>
        <taxon>Bacteria</taxon>
        <taxon>Pseudomonadati</taxon>
        <taxon>Pseudomonadota</taxon>
        <taxon>Betaproteobacteria</taxon>
        <taxon>Burkholderiales</taxon>
        <taxon>Burkholderiaceae</taxon>
        <taxon>Caballeronia</taxon>
    </lineage>
</organism>
<dbReference type="KEGG" id="buo:BRPE64_BCDS13900"/>
<dbReference type="Proteomes" id="UP000013966">
    <property type="component" value="Chromosome 2"/>
</dbReference>
<reference evidence="1 2" key="1">
    <citation type="journal article" date="2013" name="Genome Announc.">
        <title>Complete Genome Sequence of Burkholderia sp. Strain RPE64, Bacterial Symbiont of the Bean Bug Riptortus pedestris.</title>
        <authorList>
            <person name="Shibata T.F."/>
            <person name="Maeda T."/>
            <person name="Nikoh N."/>
            <person name="Yamaguchi K."/>
            <person name="Oshima K."/>
            <person name="Hattori M."/>
            <person name="Nishiyama T."/>
            <person name="Hasebe M."/>
            <person name="Fukatsu T."/>
            <person name="Kikuchi Y."/>
            <person name="Shigenobu S."/>
        </authorList>
    </citation>
    <scope>NUCLEOTIDE SEQUENCE [LARGE SCALE GENOMIC DNA]</scope>
</reference>
<reference evidence="1 2" key="2">
    <citation type="journal article" date="2018" name="Int. J. Syst. Evol. Microbiol.">
        <title>Burkholderia insecticola sp. nov., a gut symbiotic bacterium of the bean bug Riptortus pedestris.</title>
        <authorList>
            <person name="Takeshita K."/>
            <person name="Tamaki H."/>
            <person name="Ohbayashi T."/>
            <person name="Meng X.-Y."/>
            <person name="Sone T."/>
            <person name="Mitani Y."/>
            <person name="Peeters C."/>
            <person name="Kikuchi Y."/>
            <person name="Vandamme P."/>
        </authorList>
    </citation>
    <scope>NUCLEOTIDE SEQUENCE [LARGE SCALE GENOMIC DNA]</scope>
    <source>
        <strain evidence="1">RPE64</strain>
    </source>
</reference>
<dbReference type="HOGENOM" id="CLU_3325516_0_0_4"/>
<gene>
    <name evidence="1" type="ORF">BRPE64_BCDS13900</name>
</gene>
<name>R4X1C0_9BURK</name>